<protein>
    <submittedName>
        <fullName evidence="3">2-succinylbenzoate--CoA ligase</fullName>
    </submittedName>
</protein>
<dbReference type="Gene3D" id="3.30.300.30">
    <property type="match status" value="1"/>
</dbReference>
<keyword evidence="4" id="KW-1185">Reference proteome</keyword>
<dbReference type="Gene3D" id="3.40.50.980">
    <property type="match status" value="1"/>
</dbReference>
<proteinExistence type="predicted"/>
<dbReference type="PANTHER" id="PTHR43201:SF32">
    <property type="entry name" value="2-SUCCINYLBENZOATE--COA LIGASE, CHLOROPLASTIC_PEROXISOMAL"/>
    <property type="match status" value="1"/>
</dbReference>
<reference evidence="3 4" key="1">
    <citation type="submission" date="2020-03" db="EMBL/GenBank/DDBJ databases">
        <title>Rubrivivax benzoatilyticus JA2 (sequenced after 10 years sub-culturing).</title>
        <authorList>
            <person name="Gupta D."/>
            <person name="Chintalapati S."/>
            <person name="Chintalapati V.R."/>
        </authorList>
    </citation>
    <scope>NUCLEOTIDE SEQUENCE [LARGE SCALE GENOMIC DNA]</scope>
    <source>
        <strain evidence="3 4">JA2-Mal</strain>
    </source>
</reference>
<organism evidence="3 4">
    <name type="scientific">Rubrivivax benzoatilyticus</name>
    <dbReference type="NCBI Taxonomy" id="316997"/>
    <lineage>
        <taxon>Bacteria</taxon>
        <taxon>Pseudomonadati</taxon>
        <taxon>Pseudomonadota</taxon>
        <taxon>Betaproteobacteria</taxon>
        <taxon>Burkholderiales</taxon>
        <taxon>Sphaerotilaceae</taxon>
        <taxon>Rubrivivax</taxon>
    </lineage>
</organism>
<dbReference type="Proteomes" id="UP000802098">
    <property type="component" value="Unassembled WGS sequence"/>
</dbReference>
<dbReference type="EMBL" id="JAAOCD010000008">
    <property type="protein sequence ID" value="NHK99779.1"/>
    <property type="molecule type" value="Genomic_DNA"/>
</dbReference>
<accession>A0ABX0HXR0</accession>
<evidence type="ECO:0000313" key="3">
    <source>
        <dbReference type="EMBL" id="NHK99779.1"/>
    </source>
</evidence>
<dbReference type="Pfam" id="PF00501">
    <property type="entry name" value="AMP-binding"/>
    <property type="match status" value="1"/>
</dbReference>
<dbReference type="InterPro" id="IPR042099">
    <property type="entry name" value="ANL_N_sf"/>
</dbReference>
<dbReference type="Pfam" id="PF13193">
    <property type="entry name" value="AMP-binding_C"/>
    <property type="match status" value="1"/>
</dbReference>
<dbReference type="RefSeq" id="WP_051141709.1">
    <property type="nucleotide sequence ID" value="NZ_JAAOCD010000008.1"/>
</dbReference>
<dbReference type="SUPFAM" id="SSF56801">
    <property type="entry name" value="Acetyl-CoA synthetase-like"/>
    <property type="match status" value="1"/>
</dbReference>
<dbReference type="PANTHER" id="PTHR43201">
    <property type="entry name" value="ACYL-COA SYNTHETASE"/>
    <property type="match status" value="1"/>
</dbReference>
<dbReference type="PROSITE" id="PS00455">
    <property type="entry name" value="AMP_BINDING"/>
    <property type="match status" value="1"/>
</dbReference>
<dbReference type="InterPro" id="IPR025110">
    <property type="entry name" value="AMP-bd_C"/>
</dbReference>
<dbReference type="GO" id="GO:0016874">
    <property type="term" value="F:ligase activity"/>
    <property type="evidence" value="ECO:0007669"/>
    <property type="project" value="UniProtKB-KW"/>
</dbReference>
<evidence type="ECO:0000313" key="4">
    <source>
        <dbReference type="Proteomes" id="UP000802098"/>
    </source>
</evidence>
<gene>
    <name evidence="3" type="ORF">G7087_15455</name>
</gene>
<dbReference type="InterPro" id="IPR045851">
    <property type="entry name" value="AMP-bd_C_sf"/>
</dbReference>
<feature type="domain" description="AMP-binding enzyme C-terminal" evidence="2">
    <location>
        <begin position="375"/>
        <end position="449"/>
    </location>
</feature>
<evidence type="ECO:0000259" key="2">
    <source>
        <dbReference type="Pfam" id="PF13193"/>
    </source>
</evidence>
<keyword evidence="3" id="KW-0436">Ligase</keyword>
<dbReference type="Gene3D" id="3.40.50.12780">
    <property type="entry name" value="N-terminal domain of ligase-like"/>
    <property type="match status" value="1"/>
</dbReference>
<sequence length="467" mass="47573">MSGGGAPETAAGRAASAGGGDAPLAGAAADAGALSIRAAAREAGGAPAVVAEDGRVWTFSDLAAAAAPRIAALTGHARGAVPVVGHNAVATVVELLALLEAGVPALLLHPRATAAEHAAEIAACEAAGALPADAAAVIFTSGTTGRSRGAVLTRAAFRASAAAHAANVGWQAGDRWLLAMPLARVGGLSILTRCLAARATLVLAPRFDAARLPGLIEHERITLASLVPTMLALTLDAHPGWVAPPYFRTLLLGGSAASPRLFARSRAARLPVVVTYGCTETCSQIVATPYEARFDAEPWGCGTVLPGAELRAEGERLQVRGAMRMHGYLGEPALDPEAWFDTGDHGRIHADGHVELFGRRHDLIVTGGENVYPAEVERVLEALPGIAAAAVFGVPDETWGQTVAAALVADGTPPPDATIVAHLAAHLARHKRPRAVVWADALPVTAAGKPDRGALGARSAELRGLKA</sequence>
<feature type="domain" description="AMP-dependent synthetase/ligase" evidence="1">
    <location>
        <begin position="131"/>
        <end position="312"/>
    </location>
</feature>
<dbReference type="InterPro" id="IPR000873">
    <property type="entry name" value="AMP-dep_synth/lig_dom"/>
</dbReference>
<dbReference type="InterPro" id="IPR020845">
    <property type="entry name" value="AMP-binding_CS"/>
</dbReference>
<evidence type="ECO:0000259" key="1">
    <source>
        <dbReference type="Pfam" id="PF00501"/>
    </source>
</evidence>
<name>A0ABX0HXR0_9BURK</name>
<comment type="caution">
    <text evidence="3">The sequence shown here is derived from an EMBL/GenBank/DDBJ whole genome shotgun (WGS) entry which is preliminary data.</text>
</comment>